<dbReference type="EMBL" id="AP019782">
    <property type="protein sequence ID" value="BBL71056.1"/>
    <property type="molecule type" value="Genomic_DNA"/>
</dbReference>
<keyword evidence="2" id="KW-1185">Reference proteome</keyword>
<evidence type="ECO:0000313" key="1">
    <source>
        <dbReference type="EMBL" id="BBL71056.1"/>
    </source>
</evidence>
<dbReference type="KEGG" id="moz:MoryE10_16620"/>
<proteinExistence type="predicted"/>
<evidence type="ECO:0000313" key="2">
    <source>
        <dbReference type="Proteomes" id="UP000824988"/>
    </source>
</evidence>
<dbReference type="RefSeq" id="WP_054772489.1">
    <property type="nucleotide sequence ID" value="NZ_AP019782.1"/>
</dbReference>
<organism evidence="1 2">
    <name type="scientific">Methylogaea oryzae</name>
    <dbReference type="NCBI Taxonomy" id="1295382"/>
    <lineage>
        <taxon>Bacteria</taxon>
        <taxon>Pseudomonadati</taxon>
        <taxon>Pseudomonadota</taxon>
        <taxon>Gammaproteobacteria</taxon>
        <taxon>Methylococcales</taxon>
        <taxon>Methylococcaceae</taxon>
        <taxon>Methylogaea</taxon>
    </lineage>
</organism>
<dbReference type="AlphaFoldDB" id="A0A8D5AKF0"/>
<dbReference type="PROSITE" id="PS51257">
    <property type="entry name" value="PROKAR_LIPOPROTEIN"/>
    <property type="match status" value="1"/>
</dbReference>
<dbReference type="Proteomes" id="UP000824988">
    <property type="component" value="Chromosome"/>
</dbReference>
<gene>
    <name evidence="1" type="ORF">MoryE10_16620</name>
</gene>
<name>A0A8D5AKF0_9GAMM</name>
<accession>A0A8D5AKF0</accession>
<reference evidence="1" key="1">
    <citation type="submission" date="2019-06" db="EMBL/GenBank/DDBJ databases">
        <title>Complete genome sequence of Methylogaea oryzae strain JCM16910.</title>
        <authorList>
            <person name="Asakawa S."/>
        </authorList>
    </citation>
    <scope>NUCLEOTIDE SEQUENCE</scope>
    <source>
        <strain evidence="1">E10</strain>
    </source>
</reference>
<protein>
    <submittedName>
        <fullName evidence="1">Uncharacterized protein</fullName>
    </submittedName>
</protein>
<sequence>MRHSISLLALASTALSGCGLPNWTAPPDPAPPTAIQALELPFPPALPYVSAKELECLSPDTFRRLLEREAIYNRYVETLQATIQSSQVKSPASPNPAQ</sequence>